<keyword evidence="3" id="KW-1185">Reference proteome</keyword>
<evidence type="ECO:0000313" key="3">
    <source>
        <dbReference type="Proteomes" id="UP000824890"/>
    </source>
</evidence>
<name>A0ABQ8BPI2_BRANA</name>
<dbReference type="EMBL" id="JAGKQM010000010">
    <property type="protein sequence ID" value="KAH0906096.1"/>
    <property type="molecule type" value="Genomic_DNA"/>
</dbReference>
<feature type="compositionally biased region" description="Polar residues" evidence="1">
    <location>
        <begin position="9"/>
        <end position="18"/>
    </location>
</feature>
<accession>A0ABQ8BPI2</accession>
<protein>
    <submittedName>
        <fullName evidence="2">Uncharacterized protein</fullName>
    </submittedName>
</protein>
<feature type="region of interest" description="Disordered" evidence="1">
    <location>
        <begin position="1"/>
        <end position="42"/>
    </location>
</feature>
<evidence type="ECO:0000256" key="1">
    <source>
        <dbReference type="SAM" id="MobiDB-lite"/>
    </source>
</evidence>
<feature type="compositionally biased region" description="Basic and acidic residues" evidence="1">
    <location>
        <begin position="20"/>
        <end position="42"/>
    </location>
</feature>
<reference evidence="2 3" key="1">
    <citation type="submission" date="2021-05" db="EMBL/GenBank/DDBJ databases">
        <title>Genome Assembly of Synthetic Allotetraploid Brassica napus Reveals Homoeologous Exchanges between Subgenomes.</title>
        <authorList>
            <person name="Davis J.T."/>
        </authorList>
    </citation>
    <scope>NUCLEOTIDE SEQUENCE [LARGE SCALE GENOMIC DNA]</scope>
    <source>
        <strain evidence="3">cv. Da-Ae</strain>
        <tissue evidence="2">Seedling</tissue>
    </source>
</reference>
<organism evidence="2 3">
    <name type="scientific">Brassica napus</name>
    <name type="common">Rape</name>
    <dbReference type="NCBI Taxonomy" id="3708"/>
    <lineage>
        <taxon>Eukaryota</taxon>
        <taxon>Viridiplantae</taxon>
        <taxon>Streptophyta</taxon>
        <taxon>Embryophyta</taxon>
        <taxon>Tracheophyta</taxon>
        <taxon>Spermatophyta</taxon>
        <taxon>Magnoliopsida</taxon>
        <taxon>eudicotyledons</taxon>
        <taxon>Gunneridae</taxon>
        <taxon>Pentapetalae</taxon>
        <taxon>rosids</taxon>
        <taxon>malvids</taxon>
        <taxon>Brassicales</taxon>
        <taxon>Brassicaceae</taxon>
        <taxon>Brassiceae</taxon>
        <taxon>Brassica</taxon>
    </lineage>
</organism>
<dbReference type="Proteomes" id="UP000824890">
    <property type="component" value="Unassembled WGS sequence"/>
</dbReference>
<comment type="caution">
    <text evidence="2">The sequence shown here is derived from an EMBL/GenBank/DDBJ whole genome shotgun (WGS) entry which is preliminary data.</text>
</comment>
<evidence type="ECO:0000313" key="2">
    <source>
        <dbReference type="EMBL" id="KAH0906096.1"/>
    </source>
</evidence>
<proteinExistence type="predicted"/>
<gene>
    <name evidence="2" type="ORF">HID58_037923</name>
</gene>
<sequence length="97" mass="11215">MHQARETTGENPSLSLEVQSLKEKLDEHSKQLEQSTEKLSRLHSENTVLRDQNQALNATGNKNRRFNTRGQLGKGQIILKFTTWKRGIRARTRERST</sequence>